<sequence length="290" mass="31113">MKNETVNSGYRLGLDIGGTKMCAVLLNGEHLVEHYRLSTPKEGPRHFWIMAVAVLKPLLERAKKDGKNIIGLGLGIAGTIDFRKQKITNSPNLPFLNGIKPLEKLTENLKPSYPLFLDNDANCFTRAEAVLGAGKKFNNIYGITIGTGIGGGLSLNGEIYQGAHGGAGEPGAMLVDLENKITLEDAYQKLTQNNSRILAQEAYEGDPLAEQIFQELGEYLGMIFANIVNIVDPGIIIIGGGTAAASDLFLSTAKQVMTEYIENPEARGIKIVKSKLGELTGAIGAALMVK</sequence>
<dbReference type="Pfam" id="PF00480">
    <property type="entry name" value="ROK"/>
    <property type="match status" value="1"/>
</dbReference>
<evidence type="ECO:0000256" key="1">
    <source>
        <dbReference type="ARBA" id="ARBA00006479"/>
    </source>
</evidence>
<organism evidence="2 3">
    <name type="scientific">Candidatus Falkowbacteria bacterium CG10_big_fil_rev_8_21_14_0_10_37_14</name>
    <dbReference type="NCBI Taxonomy" id="1974561"/>
    <lineage>
        <taxon>Bacteria</taxon>
        <taxon>Candidatus Falkowiibacteriota</taxon>
    </lineage>
</organism>
<accession>A0A2M6WUK9</accession>
<comment type="similarity">
    <text evidence="1">Belongs to the ROK (NagC/XylR) family.</text>
</comment>
<comment type="caution">
    <text evidence="2">The sequence shown here is derived from an EMBL/GenBank/DDBJ whole genome shotgun (WGS) entry which is preliminary data.</text>
</comment>
<dbReference type="AlphaFoldDB" id="A0A2M6WUK9"/>
<dbReference type="InterPro" id="IPR000600">
    <property type="entry name" value="ROK"/>
</dbReference>
<dbReference type="EMBL" id="PFAM01000004">
    <property type="protein sequence ID" value="PIT96406.1"/>
    <property type="molecule type" value="Genomic_DNA"/>
</dbReference>
<gene>
    <name evidence="2" type="ORF">COT94_00385</name>
</gene>
<evidence type="ECO:0000313" key="2">
    <source>
        <dbReference type="EMBL" id="PIT96406.1"/>
    </source>
</evidence>
<protein>
    <recommendedName>
        <fullName evidence="4">ROK family protein</fullName>
    </recommendedName>
</protein>
<dbReference type="Proteomes" id="UP000228533">
    <property type="component" value="Unassembled WGS sequence"/>
</dbReference>
<dbReference type="InterPro" id="IPR043129">
    <property type="entry name" value="ATPase_NBD"/>
</dbReference>
<dbReference type="PANTHER" id="PTHR18964">
    <property type="entry name" value="ROK (REPRESSOR, ORF, KINASE) FAMILY"/>
    <property type="match status" value="1"/>
</dbReference>
<dbReference type="Gene3D" id="3.30.420.40">
    <property type="match status" value="2"/>
</dbReference>
<reference evidence="3" key="1">
    <citation type="submission" date="2017-09" db="EMBL/GenBank/DDBJ databases">
        <title>Depth-based differentiation of microbial function through sediment-hosted aquifers and enrichment of novel symbionts in the deep terrestrial subsurface.</title>
        <authorList>
            <person name="Probst A.J."/>
            <person name="Ladd B."/>
            <person name="Jarett J.K."/>
            <person name="Geller-Mcgrath D.E."/>
            <person name="Sieber C.M.K."/>
            <person name="Emerson J.B."/>
            <person name="Anantharaman K."/>
            <person name="Thomas B.C."/>
            <person name="Malmstrom R."/>
            <person name="Stieglmeier M."/>
            <person name="Klingl A."/>
            <person name="Woyke T."/>
            <person name="Ryan C.M."/>
            <person name="Banfield J.F."/>
        </authorList>
    </citation>
    <scope>NUCLEOTIDE SEQUENCE [LARGE SCALE GENOMIC DNA]</scope>
</reference>
<dbReference type="SUPFAM" id="SSF53067">
    <property type="entry name" value="Actin-like ATPase domain"/>
    <property type="match status" value="1"/>
</dbReference>
<name>A0A2M6WUK9_9BACT</name>
<evidence type="ECO:0000313" key="3">
    <source>
        <dbReference type="Proteomes" id="UP000228533"/>
    </source>
</evidence>
<proteinExistence type="inferred from homology"/>
<evidence type="ECO:0008006" key="4">
    <source>
        <dbReference type="Google" id="ProtNLM"/>
    </source>
</evidence>
<dbReference type="PANTHER" id="PTHR18964:SF149">
    <property type="entry name" value="BIFUNCTIONAL UDP-N-ACETYLGLUCOSAMINE 2-EPIMERASE_N-ACETYLMANNOSAMINE KINASE"/>
    <property type="match status" value="1"/>
</dbReference>
<dbReference type="CDD" id="cd23763">
    <property type="entry name" value="ASKHA_ATPase_ROK"/>
    <property type="match status" value="1"/>
</dbReference>